<keyword evidence="1" id="KW-0175">Coiled coil</keyword>
<dbReference type="Pfam" id="PF13863">
    <property type="entry name" value="DUF4200"/>
    <property type="match status" value="1"/>
</dbReference>
<sequence>MSSINVEHGDRVERKKKVTFTRQPVQKIKEPKLKPPSALERALGRPNKPKDHYFTAGVKINESNKRNIHAEALPFSYPKDLEEFSYRLMSKTWRVNRIKKENECKYNERQSQRTRQTLDLLNRLYVEDPEVKSMKTIVEVDPQFFTLIEGRPVPKKFNRWDYIDDVRNVLRTKIAIGYREDDIMLIDENFNTEKKVIAEITREFQKYVNTFEEFLFNDHSASMALLKESERIESKVAERYEVLQKLSKEFGSMKSIVYNLEEKWRNCKMYQKFLYLVSPMDWRKQYDFYLVSESSNDSLLKSLKSDDSVFGRFKLSPVGDVQSLSNLIEQFNEDVRMQKEPQLYFTEPNQLLKVFAFIELQNLNTLLHSEELAVPLEQVKEAMKFIEESFNSQVAWLHEIVDKLEQEIKWEEDRAKYLEELALELINGDFKELISNDEAINLYVFVEDVYESRIGLNDSNLTVKDMMRVIETGYRKYLLQLDRLPDELVYKAEMACYREEEKTMFLAEDAARKVIQVERLMKHLTRLLEPPRYRTTRSLKWRSPPVEVKEKPPPPPKPLTEEEMDHLELFSDFCFHTDDPSEFGIRLHKNDTN</sequence>
<keyword evidence="5" id="KW-1185">Reference proteome</keyword>
<dbReference type="PANTHER" id="PTHR21683">
    <property type="entry name" value="COILED-COIL DOMAIN-CONTAINING PROTEIN 42 LIKE-2-LIKE-RELATED"/>
    <property type="match status" value="1"/>
</dbReference>
<evidence type="ECO:0000256" key="2">
    <source>
        <dbReference type="SAM" id="MobiDB-lite"/>
    </source>
</evidence>
<proteinExistence type="predicted"/>
<dbReference type="InterPro" id="IPR051147">
    <property type="entry name" value="CFAP_domain-containing"/>
</dbReference>
<dbReference type="PANTHER" id="PTHR21683:SF3">
    <property type="entry name" value="CILIA AND FLAGELLA ASSOCIATED PROTEIN 100"/>
    <property type="match status" value="1"/>
</dbReference>
<dbReference type="Proteomes" id="UP001329430">
    <property type="component" value="Chromosome 6"/>
</dbReference>
<evidence type="ECO:0000256" key="1">
    <source>
        <dbReference type="ARBA" id="ARBA00023054"/>
    </source>
</evidence>
<gene>
    <name evidence="4" type="ORF">RI129_008303</name>
</gene>
<organism evidence="4 5">
    <name type="scientific">Pyrocoelia pectoralis</name>
    <dbReference type="NCBI Taxonomy" id="417401"/>
    <lineage>
        <taxon>Eukaryota</taxon>
        <taxon>Metazoa</taxon>
        <taxon>Ecdysozoa</taxon>
        <taxon>Arthropoda</taxon>
        <taxon>Hexapoda</taxon>
        <taxon>Insecta</taxon>
        <taxon>Pterygota</taxon>
        <taxon>Neoptera</taxon>
        <taxon>Endopterygota</taxon>
        <taxon>Coleoptera</taxon>
        <taxon>Polyphaga</taxon>
        <taxon>Elateriformia</taxon>
        <taxon>Elateroidea</taxon>
        <taxon>Lampyridae</taxon>
        <taxon>Lampyrinae</taxon>
        <taxon>Pyrocoelia</taxon>
    </lineage>
</organism>
<dbReference type="EMBL" id="JAVRBK010000006">
    <property type="protein sequence ID" value="KAK5642136.1"/>
    <property type="molecule type" value="Genomic_DNA"/>
</dbReference>
<dbReference type="InterPro" id="IPR025252">
    <property type="entry name" value="DUF4200"/>
</dbReference>
<feature type="region of interest" description="Disordered" evidence="2">
    <location>
        <begin position="1"/>
        <end position="51"/>
    </location>
</feature>
<evidence type="ECO:0000313" key="4">
    <source>
        <dbReference type="EMBL" id="KAK5642136.1"/>
    </source>
</evidence>
<evidence type="ECO:0000313" key="5">
    <source>
        <dbReference type="Proteomes" id="UP001329430"/>
    </source>
</evidence>
<dbReference type="AlphaFoldDB" id="A0AAN7VBQ9"/>
<accession>A0AAN7VBQ9</accession>
<feature type="domain" description="DUF4200" evidence="3">
    <location>
        <begin position="163"/>
        <end position="279"/>
    </location>
</feature>
<dbReference type="GO" id="GO:0005856">
    <property type="term" value="C:cytoskeleton"/>
    <property type="evidence" value="ECO:0007669"/>
    <property type="project" value="UniProtKB-ARBA"/>
</dbReference>
<evidence type="ECO:0000259" key="3">
    <source>
        <dbReference type="Pfam" id="PF13863"/>
    </source>
</evidence>
<feature type="region of interest" description="Disordered" evidence="2">
    <location>
        <begin position="539"/>
        <end position="561"/>
    </location>
</feature>
<protein>
    <recommendedName>
        <fullName evidence="3">DUF4200 domain-containing protein</fullName>
    </recommendedName>
</protein>
<reference evidence="4 5" key="1">
    <citation type="journal article" date="2024" name="Insects">
        <title>An Improved Chromosome-Level Genome Assembly of the Firefly Pyrocoelia pectoralis.</title>
        <authorList>
            <person name="Fu X."/>
            <person name="Meyer-Rochow V.B."/>
            <person name="Ballantyne L."/>
            <person name="Zhu X."/>
        </authorList>
    </citation>
    <scope>NUCLEOTIDE SEQUENCE [LARGE SCALE GENOMIC DNA]</scope>
    <source>
        <strain evidence="4">XCY_ONT2</strain>
    </source>
</reference>
<name>A0AAN7VBQ9_9COLE</name>
<comment type="caution">
    <text evidence="4">The sequence shown here is derived from an EMBL/GenBank/DDBJ whole genome shotgun (WGS) entry which is preliminary data.</text>
</comment>